<dbReference type="Pfam" id="PF03330">
    <property type="entry name" value="DPBB_1"/>
    <property type="match status" value="1"/>
</dbReference>
<name>B1Y0F2_LEPCP</name>
<protein>
    <submittedName>
        <fullName evidence="3">Rare lipoprotein A</fullName>
    </submittedName>
</protein>
<dbReference type="PANTHER" id="PTHR31836">
    <property type="match status" value="1"/>
</dbReference>
<dbReference type="RefSeq" id="WP_012349372.1">
    <property type="nucleotide sequence ID" value="NC_010524.1"/>
</dbReference>
<feature type="domain" description="Expansin-like EG45" evidence="2">
    <location>
        <begin position="31"/>
        <end position="162"/>
    </location>
</feature>
<dbReference type="InterPro" id="IPR036749">
    <property type="entry name" value="Expansin_CBD_sf"/>
</dbReference>
<proteinExistence type="predicted"/>
<dbReference type="HOGENOM" id="CLU_026963_1_1_4"/>
<keyword evidence="1" id="KW-0732">Signal</keyword>
<evidence type="ECO:0000313" key="3">
    <source>
        <dbReference type="EMBL" id="ACB36631.1"/>
    </source>
</evidence>
<dbReference type="PROSITE" id="PS51257">
    <property type="entry name" value="PROKAR_LIPOPROTEIN"/>
    <property type="match status" value="1"/>
</dbReference>
<dbReference type="Gene3D" id="2.40.40.10">
    <property type="entry name" value="RlpA-like domain"/>
    <property type="match status" value="1"/>
</dbReference>
<dbReference type="PROSITE" id="PS50842">
    <property type="entry name" value="EXPANSIN_EG45"/>
    <property type="match status" value="1"/>
</dbReference>
<dbReference type="Proteomes" id="UP000001693">
    <property type="component" value="Chromosome"/>
</dbReference>
<dbReference type="AlphaFoldDB" id="B1Y0F2"/>
<dbReference type="PANTHER" id="PTHR31836:SF21">
    <property type="entry name" value="EXPANSIN-LIKE PROTEIN 7"/>
    <property type="match status" value="1"/>
</dbReference>
<dbReference type="KEGG" id="lch:Lcho_4380"/>
<reference evidence="3 4" key="1">
    <citation type="submission" date="2008-03" db="EMBL/GenBank/DDBJ databases">
        <title>Complete sequence of Leptothrix cholodnii SP-6.</title>
        <authorList>
            <consortium name="US DOE Joint Genome Institute"/>
            <person name="Copeland A."/>
            <person name="Lucas S."/>
            <person name="Lapidus A."/>
            <person name="Glavina del Rio T."/>
            <person name="Dalin E."/>
            <person name="Tice H."/>
            <person name="Bruce D."/>
            <person name="Goodwin L."/>
            <person name="Pitluck S."/>
            <person name="Chertkov O."/>
            <person name="Brettin T."/>
            <person name="Detter J.C."/>
            <person name="Han C."/>
            <person name="Kuske C.R."/>
            <person name="Schmutz J."/>
            <person name="Larimer F."/>
            <person name="Land M."/>
            <person name="Hauser L."/>
            <person name="Kyrpides N."/>
            <person name="Lykidis A."/>
            <person name="Emerson D."/>
            <person name="Richardson P."/>
        </authorList>
    </citation>
    <scope>NUCLEOTIDE SEQUENCE [LARGE SCALE GENOMIC DNA]</scope>
    <source>
        <strain evidence="4">ATCC 51168 / LMG 8142 / SP-6</strain>
    </source>
</reference>
<evidence type="ECO:0000259" key="2">
    <source>
        <dbReference type="PROSITE" id="PS50842"/>
    </source>
</evidence>
<evidence type="ECO:0000256" key="1">
    <source>
        <dbReference type="ARBA" id="ARBA00022729"/>
    </source>
</evidence>
<dbReference type="CAZy" id="CBM63">
    <property type="family name" value="Carbohydrate-Binding Module Family 63"/>
</dbReference>
<keyword evidence="4" id="KW-1185">Reference proteome</keyword>
<dbReference type="InterPro" id="IPR051477">
    <property type="entry name" value="Expansin_CellWall"/>
</dbReference>
<dbReference type="InterPro" id="IPR049818">
    <property type="entry name" value="Expansin_EXLX1-like"/>
</dbReference>
<dbReference type="eggNOG" id="COG4305">
    <property type="taxonomic scope" value="Bacteria"/>
</dbReference>
<sequence length="254" mass="26520" precursor="true">MRRHPRRFPHRMLDLESALKRLACLCTLAGLAACGGGSPLAAASPTVDTDGGGTGATLGATRQGEGTYYAATGAGACSYDASADRMVAAMNHTDYAGSAACGEHVRVTGPLGTVTVRIVDECPECAPGDVDLSAEAFARIAEPVAGRVPITWQVVTGAVSGPVQYRYKEGSTRYWTAIQVRNHPVPIARLEIQPDGTGNWIAVPRTDYNYFVHPVAIGAGALQVRVTSSTGVALIDRLPQPQGGLVVDGTGQFQ</sequence>
<dbReference type="InterPro" id="IPR007112">
    <property type="entry name" value="Expansin/allergen_DPBB_dom"/>
</dbReference>
<dbReference type="SUPFAM" id="SSF49590">
    <property type="entry name" value="PHL pollen allergen"/>
    <property type="match status" value="1"/>
</dbReference>
<dbReference type="CDD" id="cd22272">
    <property type="entry name" value="DPBB_EXLX1-like"/>
    <property type="match status" value="1"/>
</dbReference>
<dbReference type="STRING" id="395495.Lcho_4380"/>
<accession>B1Y0F2</accession>
<dbReference type="Gene3D" id="2.60.40.760">
    <property type="entry name" value="Expansin, cellulose-binding-like domain"/>
    <property type="match status" value="1"/>
</dbReference>
<gene>
    <name evidence="3" type="ordered locus">Lcho_4380</name>
</gene>
<dbReference type="SUPFAM" id="SSF50685">
    <property type="entry name" value="Barwin-like endoglucanases"/>
    <property type="match status" value="1"/>
</dbReference>
<evidence type="ECO:0000313" key="4">
    <source>
        <dbReference type="Proteomes" id="UP000001693"/>
    </source>
</evidence>
<dbReference type="InterPro" id="IPR036908">
    <property type="entry name" value="RlpA-like_sf"/>
</dbReference>
<keyword evidence="3" id="KW-0449">Lipoprotein</keyword>
<dbReference type="EMBL" id="CP001013">
    <property type="protein sequence ID" value="ACB36631.1"/>
    <property type="molecule type" value="Genomic_DNA"/>
</dbReference>
<dbReference type="NCBIfam" id="NF041144">
    <property type="entry name" value="expansin_EXLX1"/>
    <property type="match status" value="1"/>
</dbReference>
<organism evidence="3 4">
    <name type="scientific">Leptothrix cholodnii (strain ATCC 51168 / LMG 8142 / SP-6)</name>
    <name type="common">Leptothrix discophora (strain SP-6)</name>
    <dbReference type="NCBI Taxonomy" id="395495"/>
    <lineage>
        <taxon>Bacteria</taxon>
        <taxon>Pseudomonadati</taxon>
        <taxon>Pseudomonadota</taxon>
        <taxon>Betaproteobacteria</taxon>
        <taxon>Burkholderiales</taxon>
        <taxon>Sphaerotilaceae</taxon>
        <taxon>Leptothrix</taxon>
    </lineage>
</organism>
<dbReference type="InterPro" id="IPR009009">
    <property type="entry name" value="RlpA-like_DPBB"/>
</dbReference>